<organism evidence="1 2">
    <name type="scientific">Candidatus Coatesbacteria bacterium 4484_99</name>
    <dbReference type="NCBI Taxonomy" id="1970774"/>
    <lineage>
        <taxon>Bacteria</taxon>
        <taxon>Candidatus Coatesiibacteriota</taxon>
    </lineage>
</organism>
<name>A0A1W9S218_9BACT</name>
<gene>
    <name evidence="1" type="ORF">B6D57_01840</name>
</gene>
<proteinExistence type="predicted"/>
<dbReference type="EMBL" id="NATQ01000024">
    <property type="protein sequence ID" value="OQX90853.1"/>
    <property type="molecule type" value="Genomic_DNA"/>
</dbReference>
<protein>
    <submittedName>
        <fullName evidence="1">Uncharacterized protein</fullName>
    </submittedName>
</protein>
<dbReference type="Proteomes" id="UP000192611">
    <property type="component" value="Unassembled WGS sequence"/>
</dbReference>
<dbReference type="InterPro" id="IPR021107">
    <property type="entry name" value="Restrct_endonuc_II_HinP1I"/>
</dbReference>
<dbReference type="Pfam" id="PF11463">
    <property type="entry name" value="R-HINP1I"/>
    <property type="match status" value="1"/>
</dbReference>
<comment type="caution">
    <text evidence="1">The sequence shown here is derived from an EMBL/GenBank/DDBJ whole genome shotgun (WGS) entry which is preliminary data.</text>
</comment>
<reference evidence="2" key="1">
    <citation type="submission" date="2017-03" db="EMBL/GenBank/DDBJ databases">
        <title>Novel pathways for hydrocarbon cycling and metabolic interdependencies in hydrothermal sediment communities.</title>
        <authorList>
            <person name="Dombrowski N."/>
            <person name="Seitz K."/>
            <person name="Teske A."/>
            <person name="Baker B."/>
        </authorList>
    </citation>
    <scope>NUCLEOTIDE SEQUENCE [LARGE SCALE GENOMIC DNA]</scope>
</reference>
<evidence type="ECO:0000313" key="1">
    <source>
        <dbReference type="EMBL" id="OQX90853.1"/>
    </source>
</evidence>
<sequence length="73" mass="8388">MLVTRLNRENNTTTWILKDINIAMNFFGGGEVRISPRGSLYVGKITMQRKGGTPDPTKLQFKIKPCQLFEMRE</sequence>
<accession>A0A1W9S218</accession>
<dbReference type="AlphaFoldDB" id="A0A1W9S218"/>
<evidence type="ECO:0000313" key="2">
    <source>
        <dbReference type="Proteomes" id="UP000192611"/>
    </source>
</evidence>